<organism evidence="3 4">
    <name type="scientific">Phialocephala subalpina</name>
    <dbReference type="NCBI Taxonomy" id="576137"/>
    <lineage>
        <taxon>Eukaryota</taxon>
        <taxon>Fungi</taxon>
        <taxon>Dikarya</taxon>
        <taxon>Ascomycota</taxon>
        <taxon>Pezizomycotina</taxon>
        <taxon>Leotiomycetes</taxon>
        <taxon>Helotiales</taxon>
        <taxon>Mollisiaceae</taxon>
        <taxon>Phialocephala</taxon>
        <taxon>Phialocephala fortinii species complex</taxon>
    </lineage>
</organism>
<dbReference type="Proteomes" id="UP000184330">
    <property type="component" value="Unassembled WGS sequence"/>
</dbReference>
<gene>
    <name evidence="3" type="ORF">PAC_08475</name>
</gene>
<evidence type="ECO:0000256" key="1">
    <source>
        <dbReference type="SAM" id="MobiDB-lite"/>
    </source>
</evidence>
<accession>A0A1L7X0M9</accession>
<evidence type="ECO:0000256" key="2">
    <source>
        <dbReference type="SAM" id="Phobius"/>
    </source>
</evidence>
<evidence type="ECO:0000313" key="4">
    <source>
        <dbReference type="Proteomes" id="UP000184330"/>
    </source>
</evidence>
<evidence type="ECO:0000313" key="3">
    <source>
        <dbReference type="EMBL" id="CZR58583.1"/>
    </source>
</evidence>
<name>A0A1L7X0M9_9HELO</name>
<reference evidence="3 4" key="1">
    <citation type="submission" date="2016-03" db="EMBL/GenBank/DDBJ databases">
        <authorList>
            <person name="Ploux O."/>
        </authorList>
    </citation>
    <scope>NUCLEOTIDE SEQUENCE [LARGE SCALE GENOMIC DNA]</scope>
    <source>
        <strain evidence="3 4">UAMH 11012</strain>
    </source>
</reference>
<feature type="compositionally biased region" description="Low complexity" evidence="1">
    <location>
        <begin position="177"/>
        <end position="191"/>
    </location>
</feature>
<dbReference type="OrthoDB" id="3630793at2759"/>
<keyword evidence="2" id="KW-0472">Membrane</keyword>
<feature type="transmembrane region" description="Helical" evidence="2">
    <location>
        <begin position="76"/>
        <end position="95"/>
    </location>
</feature>
<proteinExistence type="predicted"/>
<feature type="transmembrane region" description="Helical" evidence="2">
    <location>
        <begin position="45"/>
        <end position="64"/>
    </location>
</feature>
<feature type="compositionally biased region" description="Basic and acidic residues" evidence="1">
    <location>
        <begin position="193"/>
        <end position="205"/>
    </location>
</feature>
<protein>
    <submittedName>
        <fullName evidence="3">Uncharacterized protein</fullName>
    </submittedName>
</protein>
<feature type="region of interest" description="Disordered" evidence="1">
    <location>
        <begin position="167"/>
        <end position="205"/>
    </location>
</feature>
<dbReference type="AlphaFoldDB" id="A0A1L7X0M9"/>
<keyword evidence="4" id="KW-1185">Reference proteome</keyword>
<keyword evidence="2" id="KW-0812">Transmembrane</keyword>
<sequence>MADSNSSRSSSAMDEQLKRYWLHMGDEDQISTADSARMEYGTSQTLGYVAFVPSIIAILFGEALPWWSQSSKSAKMLLALVTIFFILGFGTAILGSTDPKNAQTMSRGVAFAANDQESLEEGRKSLLTRAQSEEKHEAGSWQSVAFDEFRSTLLAKERDSKKFPCIYSTPRKASEPTTTNTSSSNLTTALNHDMSRLSDQQCEHI</sequence>
<dbReference type="EMBL" id="FJOG01000012">
    <property type="protein sequence ID" value="CZR58583.1"/>
    <property type="molecule type" value="Genomic_DNA"/>
</dbReference>
<keyword evidence="2" id="KW-1133">Transmembrane helix</keyword>